<evidence type="ECO:0000313" key="3">
    <source>
        <dbReference type="EMBL" id="GMH56309.1"/>
    </source>
</evidence>
<keyword evidence="4" id="KW-1185">Reference proteome</keyword>
<dbReference type="OrthoDB" id="128924at2759"/>
<dbReference type="AlphaFoldDB" id="A0A9W6ZKK9"/>
<evidence type="ECO:0000313" key="4">
    <source>
        <dbReference type="Proteomes" id="UP001165085"/>
    </source>
</evidence>
<evidence type="ECO:0000256" key="1">
    <source>
        <dbReference type="SAM" id="Coils"/>
    </source>
</evidence>
<feature type="coiled-coil region" evidence="1">
    <location>
        <begin position="84"/>
        <end position="191"/>
    </location>
</feature>
<keyword evidence="1" id="KW-0175">Coiled coil</keyword>
<dbReference type="Proteomes" id="UP001165085">
    <property type="component" value="Unassembled WGS sequence"/>
</dbReference>
<feature type="region of interest" description="Disordered" evidence="2">
    <location>
        <begin position="258"/>
        <end position="301"/>
    </location>
</feature>
<name>A0A9W6ZKK9_9STRA</name>
<gene>
    <name evidence="3" type="ORF">TrST_g4142</name>
</gene>
<sequence>MASSPDTHMAFSSFAHIPDLQSLEFAVVLREEGNGEDIVSRMLPMSRIVPGEVKERERPKKAPAPISTKDPCTRPECMANRNRIQEMQDTNDAVREQLEDVEIGIRQMMAKLEGIEKSNKVNDQQNEELESNLSSLDQQISVLEIEAEEGNRTKRELYKKIEQEKAAIAHFEKLTEERNQQREQALKSNQNELIFGGKNFHSKANLFDKVSVSSLDLWDSNWGGSPSKQTEFLASTVRPKTTPGRVFKMPTPKYLEKVPAAVSGGAGQSRPKSSAGTMRVRKAIPRPKSQGGSRPKSGGSS</sequence>
<proteinExistence type="predicted"/>
<organism evidence="3 4">
    <name type="scientific">Triparma strigata</name>
    <dbReference type="NCBI Taxonomy" id="1606541"/>
    <lineage>
        <taxon>Eukaryota</taxon>
        <taxon>Sar</taxon>
        <taxon>Stramenopiles</taxon>
        <taxon>Ochrophyta</taxon>
        <taxon>Bolidophyceae</taxon>
        <taxon>Parmales</taxon>
        <taxon>Triparmaceae</taxon>
        <taxon>Triparma</taxon>
    </lineage>
</organism>
<feature type="region of interest" description="Disordered" evidence="2">
    <location>
        <begin position="52"/>
        <end position="75"/>
    </location>
</feature>
<comment type="caution">
    <text evidence="3">The sequence shown here is derived from an EMBL/GenBank/DDBJ whole genome shotgun (WGS) entry which is preliminary data.</text>
</comment>
<dbReference type="EMBL" id="BRXY01000039">
    <property type="protein sequence ID" value="GMH56309.1"/>
    <property type="molecule type" value="Genomic_DNA"/>
</dbReference>
<reference evidence="4" key="1">
    <citation type="journal article" date="2023" name="Commun. Biol.">
        <title>Genome analysis of Parmales, the sister group of diatoms, reveals the evolutionary specialization of diatoms from phago-mixotrophs to photoautotrophs.</title>
        <authorList>
            <person name="Ban H."/>
            <person name="Sato S."/>
            <person name="Yoshikawa S."/>
            <person name="Yamada K."/>
            <person name="Nakamura Y."/>
            <person name="Ichinomiya M."/>
            <person name="Sato N."/>
            <person name="Blanc-Mathieu R."/>
            <person name="Endo H."/>
            <person name="Kuwata A."/>
            <person name="Ogata H."/>
        </authorList>
    </citation>
    <scope>NUCLEOTIDE SEQUENCE [LARGE SCALE GENOMIC DNA]</scope>
    <source>
        <strain evidence="4">NIES 3701</strain>
    </source>
</reference>
<protein>
    <submittedName>
        <fullName evidence="3">Uncharacterized protein</fullName>
    </submittedName>
</protein>
<evidence type="ECO:0000256" key="2">
    <source>
        <dbReference type="SAM" id="MobiDB-lite"/>
    </source>
</evidence>
<accession>A0A9W6ZKK9</accession>